<gene>
    <name evidence="1" type="ORF">CONLIGDRAFT_417289</name>
</gene>
<reference evidence="1 2" key="1">
    <citation type="submission" date="2016-10" db="EMBL/GenBank/DDBJ databases">
        <title>Draft genome sequence of Coniochaeta ligniaria NRRL30616, a lignocellulolytic fungus for bioabatement of inhibitors in plant biomass hydrolysates.</title>
        <authorList>
            <consortium name="DOE Joint Genome Institute"/>
            <person name="Jimenez D.J."/>
            <person name="Hector R.E."/>
            <person name="Riley R."/>
            <person name="Sun H."/>
            <person name="Grigoriev I.V."/>
            <person name="Van Elsas J.D."/>
            <person name="Nichols N.N."/>
        </authorList>
    </citation>
    <scope>NUCLEOTIDE SEQUENCE [LARGE SCALE GENOMIC DNA]</scope>
    <source>
        <strain evidence="1 2">NRRL 30616</strain>
    </source>
</reference>
<protein>
    <submittedName>
        <fullName evidence="1">Uncharacterized protein</fullName>
    </submittedName>
</protein>
<sequence length="237" mass="26480">MVVLRPNNQLQGWRVPIPTISITNMLPKGPNCPGLVKPSTGKHFFAPLYRTRIGYMSDQEHAQADTICQKGVPLGASRDKAVNIDQTSTLNPHPIPFLVRQRAVSLCNTCRSSNSADTLMLTYAYYPHHQTSSRHSAICTIRQSPALGRGACLEPRTKGWWHRGASAKVLVAQNHLVRFRGSRLCIRILGKEGCFVRSNGDDSDACPHHSLESHKVHFDICIRRNRTSSFRLFMTAP</sequence>
<dbReference type="Proteomes" id="UP000182658">
    <property type="component" value="Unassembled WGS sequence"/>
</dbReference>
<keyword evidence="2" id="KW-1185">Reference proteome</keyword>
<dbReference type="EMBL" id="KV875099">
    <property type="protein sequence ID" value="OIW27186.1"/>
    <property type="molecule type" value="Genomic_DNA"/>
</dbReference>
<evidence type="ECO:0000313" key="1">
    <source>
        <dbReference type="EMBL" id="OIW27186.1"/>
    </source>
</evidence>
<accession>A0A1J7JHT5</accession>
<name>A0A1J7JHT5_9PEZI</name>
<dbReference type="AlphaFoldDB" id="A0A1J7JHT5"/>
<proteinExistence type="predicted"/>
<dbReference type="InParanoid" id="A0A1J7JHT5"/>
<organism evidence="1 2">
    <name type="scientific">Coniochaeta ligniaria NRRL 30616</name>
    <dbReference type="NCBI Taxonomy" id="1408157"/>
    <lineage>
        <taxon>Eukaryota</taxon>
        <taxon>Fungi</taxon>
        <taxon>Dikarya</taxon>
        <taxon>Ascomycota</taxon>
        <taxon>Pezizomycotina</taxon>
        <taxon>Sordariomycetes</taxon>
        <taxon>Sordariomycetidae</taxon>
        <taxon>Coniochaetales</taxon>
        <taxon>Coniochaetaceae</taxon>
        <taxon>Coniochaeta</taxon>
    </lineage>
</organism>
<evidence type="ECO:0000313" key="2">
    <source>
        <dbReference type="Proteomes" id="UP000182658"/>
    </source>
</evidence>